<evidence type="ECO:0000256" key="1">
    <source>
        <dbReference type="SAM" id="MobiDB-lite"/>
    </source>
</evidence>
<evidence type="ECO:0000313" key="3">
    <source>
        <dbReference type="Proteomes" id="UP000649955"/>
    </source>
</evidence>
<comment type="caution">
    <text evidence="2">The sequence shown here is derived from an EMBL/GenBank/DDBJ whole genome shotgun (WGS) entry which is preliminary data.</text>
</comment>
<dbReference type="EMBL" id="BNAW01000017">
    <property type="protein sequence ID" value="GHG18296.1"/>
    <property type="molecule type" value="Genomic_DNA"/>
</dbReference>
<feature type="compositionally biased region" description="Basic and acidic residues" evidence="1">
    <location>
        <begin position="43"/>
        <end position="52"/>
    </location>
</feature>
<sequence>MRAGQQGNARAVEGEAREQLDAAADGVTGDPDGPEIDLSHISTIDEKWTGKP</sequence>
<evidence type="ECO:0008006" key="4">
    <source>
        <dbReference type="Google" id="ProtNLM"/>
    </source>
</evidence>
<dbReference type="Proteomes" id="UP000649955">
    <property type="component" value="Unassembled WGS sequence"/>
</dbReference>
<reference evidence="3" key="1">
    <citation type="journal article" date="2019" name="Int. J. Syst. Evol. Microbiol.">
        <title>The Global Catalogue of Microorganisms (GCM) 10K type strain sequencing project: providing services to taxonomists for standard genome sequencing and annotation.</title>
        <authorList>
            <consortium name="The Broad Institute Genomics Platform"/>
            <consortium name="The Broad Institute Genome Sequencing Center for Infectious Disease"/>
            <person name="Wu L."/>
            <person name="Ma J."/>
        </authorList>
    </citation>
    <scope>NUCLEOTIDE SEQUENCE [LARGE SCALE GENOMIC DNA]</scope>
    <source>
        <strain evidence="3">CGMCC 4.7680</strain>
    </source>
</reference>
<gene>
    <name evidence="2" type="ORF">GCM10017567_40740</name>
</gene>
<accession>A0ABQ3KEP9</accession>
<name>A0ABQ3KEP9_9PSEU</name>
<feature type="region of interest" description="Disordered" evidence="1">
    <location>
        <begin position="1"/>
        <end position="52"/>
    </location>
</feature>
<proteinExistence type="predicted"/>
<keyword evidence="3" id="KW-1185">Reference proteome</keyword>
<protein>
    <recommendedName>
        <fullName evidence="4">Antitoxin</fullName>
    </recommendedName>
</protein>
<evidence type="ECO:0000313" key="2">
    <source>
        <dbReference type="EMBL" id="GHG18296.1"/>
    </source>
</evidence>
<organism evidence="2 3">
    <name type="scientific">Amycolatopsis bullii</name>
    <dbReference type="NCBI Taxonomy" id="941987"/>
    <lineage>
        <taxon>Bacteria</taxon>
        <taxon>Bacillati</taxon>
        <taxon>Actinomycetota</taxon>
        <taxon>Actinomycetes</taxon>
        <taxon>Pseudonocardiales</taxon>
        <taxon>Pseudonocardiaceae</taxon>
        <taxon>Amycolatopsis</taxon>
    </lineage>
</organism>